<reference evidence="4" key="1">
    <citation type="submission" date="2017-01" db="EMBL/GenBank/DDBJ databases">
        <title>Comparative genomics of anhydrobiosis in the tardigrade Hypsibius dujardini.</title>
        <authorList>
            <person name="Yoshida Y."/>
            <person name="Koutsovoulos G."/>
            <person name="Laetsch D."/>
            <person name="Stevens L."/>
            <person name="Kumar S."/>
            <person name="Horikawa D."/>
            <person name="Ishino K."/>
            <person name="Komine S."/>
            <person name="Tomita M."/>
            <person name="Blaxter M."/>
            <person name="Arakawa K."/>
        </authorList>
    </citation>
    <scope>NUCLEOTIDE SEQUENCE [LARGE SCALE GENOMIC DNA]</scope>
    <source>
        <strain evidence="4">Z151</strain>
    </source>
</reference>
<keyword evidence="4" id="KW-1185">Reference proteome</keyword>
<accession>A0A1W0X8D6</accession>
<dbReference type="PANTHER" id="PTHR12398:SF20">
    <property type="entry name" value="PROTEIN PHOSPHATASE 1 REGULATORY INHIBITOR SUBUNIT 2"/>
    <property type="match status" value="1"/>
</dbReference>
<gene>
    <name evidence="3" type="ORF">BV898_02529</name>
</gene>
<evidence type="ECO:0000256" key="1">
    <source>
        <dbReference type="ARBA" id="ARBA00005472"/>
    </source>
</evidence>
<dbReference type="PANTHER" id="PTHR12398">
    <property type="entry name" value="PROTEIN PHOSPHATASE INHIBITOR"/>
    <property type="match status" value="1"/>
</dbReference>
<dbReference type="EMBL" id="MTYJ01000010">
    <property type="protein sequence ID" value="OQV23806.1"/>
    <property type="molecule type" value="Genomic_DNA"/>
</dbReference>
<dbReference type="InterPro" id="IPR007062">
    <property type="entry name" value="PPI-2"/>
</dbReference>
<feature type="compositionally biased region" description="Acidic residues" evidence="2">
    <location>
        <begin position="145"/>
        <end position="156"/>
    </location>
</feature>
<dbReference type="Proteomes" id="UP000192578">
    <property type="component" value="Unassembled WGS sequence"/>
</dbReference>
<feature type="compositionally biased region" description="Basic and acidic residues" evidence="2">
    <location>
        <begin position="124"/>
        <end position="136"/>
    </location>
</feature>
<organism evidence="3 4">
    <name type="scientific">Hypsibius exemplaris</name>
    <name type="common">Freshwater tardigrade</name>
    <dbReference type="NCBI Taxonomy" id="2072580"/>
    <lineage>
        <taxon>Eukaryota</taxon>
        <taxon>Metazoa</taxon>
        <taxon>Ecdysozoa</taxon>
        <taxon>Tardigrada</taxon>
        <taxon>Eutardigrada</taxon>
        <taxon>Parachela</taxon>
        <taxon>Hypsibioidea</taxon>
        <taxon>Hypsibiidae</taxon>
        <taxon>Hypsibius</taxon>
    </lineage>
</organism>
<dbReference type="AlphaFoldDB" id="A0A1W0X8D6"/>
<name>A0A1W0X8D6_HYPEX</name>
<evidence type="ECO:0008006" key="5">
    <source>
        <dbReference type="Google" id="ProtNLM"/>
    </source>
</evidence>
<sequence length="200" mass="22501">MSDLFFGKPVKGILKKHDSSDVGDFAGHEAGAAAGGSLSSPAQKEMKWDEMNILITHHPEGKTYGHMKIDEPKTPFSHMHDNDPEVDTDLDKMDLDPVCPNQQAEPFCVNDNGGVSASSLAARLKKEQANPSEHVKLARVPSRSDDDDDLDESELSPEERDKRREFKEHRKKHYNEYQMVQKAKELLEQEQADAEEMPFA</sequence>
<dbReference type="GO" id="GO:0004864">
    <property type="term" value="F:protein phosphatase inhibitor activity"/>
    <property type="evidence" value="ECO:0007669"/>
    <property type="project" value="InterPro"/>
</dbReference>
<comment type="caution">
    <text evidence="3">The sequence shown here is derived from an EMBL/GenBank/DDBJ whole genome shotgun (WGS) entry which is preliminary data.</text>
</comment>
<evidence type="ECO:0000313" key="4">
    <source>
        <dbReference type="Proteomes" id="UP000192578"/>
    </source>
</evidence>
<feature type="compositionally biased region" description="Basic and acidic residues" evidence="2">
    <location>
        <begin position="157"/>
        <end position="168"/>
    </location>
</feature>
<evidence type="ECO:0000256" key="2">
    <source>
        <dbReference type="SAM" id="MobiDB-lite"/>
    </source>
</evidence>
<dbReference type="OrthoDB" id="551302at2759"/>
<evidence type="ECO:0000313" key="3">
    <source>
        <dbReference type="EMBL" id="OQV23806.1"/>
    </source>
</evidence>
<feature type="compositionally biased region" description="Basic and acidic residues" evidence="2">
    <location>
        <begin position="62"/>
        <end position="95"/>
    </location>
</feature>
<comment type="similarity">
    <text evidence="1">Belongs to the protein phosphatase inhibitor 2 family.</text>
</comment>
<dbReference type="Pfam" id="PF04979">
    <property type="entry name" value="IPP-2"/>
    <property type="match status" value="1"/>
</dbReference>
<feature type="region of interest" description="Disordered" evidence="2">
    <location>
        <begin position="62"/>
        <end position="173"/>
    </location>
</feature>
<proteinExistence type="inferred from homology"/>
<protein>
    <recommendedName>
        <fullName evidence="5">Protein phosphatase inhibitor 2</fullName>
    </recommendedName>
</protein>
<dbReference type="GO" id="GO:0009966">
    <property type="term" value="P:regulation of signal transduction"/>
    <property type="evidence" value="ECO:0007669"/>
    <property type="project" value="InterPro"/>
</dbReference>
<dbReference type="Gene3D" id="6.10.250.1050">
    <property type="match status" value="2"/>
</dbReference>